<gene>
    <name evidence="4" type="ORF">ACFOUW_36005</name>
</gene>
<sequence length="150" mass="16998">MDLVEELGVIWAARGSPMEGRVLGYLMLSNAPKVSSAELSQALRASTGSISSATRVLLADGFIKRVSVAGERTYYFAVEDDIWGAFLAGERPHLARRERFAEKALELLAAGDEVPKRRLAYMRDYMSWLATYHRKMLADWEQYKRDRDHA</sequence>
<evidence type="ECO:0000313" key="4">
    <source>
        <dbReference type="EMBL" id="MFC3766279.1"/>
    </source>
</evidence>
<dbReference type="PANTHER" id="PTHR38465">
    <property type="entry name" value="HTH-TYPE TRANSCRIPTIONAL REGULATOR MJ1563-RELATED"/>
    <property type="match status" value="1"/>
</dbReference>
<dbReference type="EMBL" id="JBHRZH010000051">
    <property type="protein sequence ID" value="MFC3766279.1"/>
    <property type="molecule type" value="Genomic_DNA"/>
</dbReference>
<reference evidence="5" key="1">
    <citation type="journal article" date="2019" name="Int. J. Syst. Evol. Microbiol.">
        <title>The Global Catalogue of Microorganisms (GCM) 10K type strain sequencing project: providing services to taxonomists for standard genome sequencing and annotation.</title>
        <authorList>
            <consortium name="The Broad Institute Genomics Platform"/>
            <consortium name="The Broad Institute Genome Sequencing Center for Infectious Disease"/>
            <person name="Wu L."/>
            <person name="Ma J."/>
        </authorList>
    </citation>
    <scope>NUCLEOTIDE SEQUENCE [LARGE SCALE GENOMIC DNA]</scope>
    <source>
        <strain evidence="5">CGMCC 4.7241</strain>
    </source>
</reference>
<protein>
    <submittedName>
        <fullName evidence="4">GbsR/MarR family transcriptional regulator</fullName>
    </submittedName>
</protein>
<keyword evidence="2" id="KW-0238">DNA-binding</keyword>
<dbReference type="PANTHER" id="PTHR38465:SF2">
    <property type="entry name" value="HTH-TYPE TRANSCRIPTIONAL REGULATOR MMPR5"/>
    <property type="match status" value="1"/>
</dbReference>
<dbReference type="RefSeq" id="WP_205117902.1">
    <property type="nucleotide sequence ID" value="NZ_JAFBCM010000001.1"/>
</dbReference>
<proteinExistence type="predicted"/>
<name>A0ABV7YN47_9ACTN</name>
<comment type="caution">
    <text evidence="4">The sequence shown here is derived from an EMBL/GenBank/DDBJ whole genome shotgun (WGS) entry which is preliminary data.</text>
</comment>
<organism evidence="4 5">
    <name type="scientific">Tenggerimyces flavus</name>
    <dbReference type="NCBI Taxonomy" id="1708749"/>
    <lineage>
        <taxon>Bacteria</taxon>
        <taxon>Bacillati</taxon>
        <taxon>Actinomycetota</taxon>
        <taxon>Actinomycetes</taxon>
        <taxon>Propionibacteriales</taxon>
        <taxon>Nocardioidaceae</taxon>
        <taxon>Tenggerimyces</taxon>
    </lineage>
</organism>
<dbReference type="Proteomes" id="UP001595699">
    <property type="component" value="Unassembled WGS sequence"/>
</dbReference>
<keyword evidence="5" id="KW-1185">Reference proteome</keyword>
<dbReference type="Gene3D" id="1.10.10.10">
    <property type="entry name" value="Winged helix-like DNA-binding domain superfamily/Winged helix DNA-binding domain"/>
    <property type="match status" value="1"/>
</dbReference>
<dbReference type="SUPFAM" id="SSF46785">
    <property type="entry name" value="Winged helix' DNA-binding domain"/>
    <property type="match status" value="1"/>
</dbReference>
<evidence type="ECO:0000256" key="3">
    <source>
        <dbReference type="ARBA" id="ARBA00023163"/>
    </source>
</evidence>
<evidence type="ECO:0000256" key="2">
    <source>
        <dbReference type="ARBA" id="ARBA00023125"/>
    </source>
</evidence>
<keyword evidence="3" id="KW-0804">Transcription</keyword>
<keyword evidence="1" id="KW-0805">Transcription regulation</keyword>
<dbReference type="InterPro" id="IPR036388">
    <property type="entry name" value="WH-like_DNA-bd_sf"/>
</dbReference>
<dbReference type="InterPro" id="IPR052362">
    <property type="entry name" value="HTH-GbsR_regulator"/>
</dbReference>
<evidence type="ECO:0000256" key="1">
    <source>
        <dbReference type="ARBA" id="ARBA00023015"/>
    </source>
</evidence>
<accession>A0ABV7YN47</accession>
<evidence type="ECO:0000313" key="5">
    <source>
        <dbReference type="Proteomes" id="UP001595699"/>
    </source>
</evidence>
<dbReference type="InterPro" id="IPR036390">
    <property type="entry name" value="WH_DNA-bd_sf"/>
</dbReference>